<evidence type="ECO:0000259" key="2">
    <source>
        <dbReference type="Pfam" id="PF13556"/>
    </source>
</evidence>
<gene>
    <name evidence="4" type="ORF">NONO_c28680</name>
</gene>
<dbReference type="InterPro" id="IPR025736">
    <property type="entry name" value="PucR_C-HTH_dom"/>
</dbReference>
<dbReference type="PANTHER" id="PTHR33744">
    <property type="entry name" value="CARBOHYDRATE DIACID REGULATOR"/>
    <property type="match status" value="1"/>
</dbReference>
<dbReference type="RefSeq" id="WP_025349124.1">
    <property type="nucleotide sequence ID" value="NZ_CP006850.1"/>
</dbReference>
<dbReference type="PATRIC" id="fig|1415166.3.peg.2943"/>
<dbReference type="STRING" id="1415166.NONO_c28680"/>
<evidence type="ECO:0000313" key="4">
    <source>
        <dbReference type="EMBL" id="AHH17658.1"/>
    </source>
</evidence>
<dbReference type="Proteomes" id="UP000019150">
    <property type="component" value="Chromosome"/>
</dbReference>
<dbReference type="HOGENOM" id="CLU_053843_0_0_11"/>
<reference evidence="4 5" key="1">
    <citation type="journal article" date="2014" name="Appl. Environ. Microbiol.">
        <title>Insights into the Microbial Degradation of Rubber and Gutta-Percha by Analysis of the Complete Genome of Nocardia nova SH22a.</title>
        <authorList>
            <person name="Luo Q."/>
            <person name="Hiessl S."/>
            <person name="Poehlein A."/>
            <person name="Daniel R."/>
            <person name="Steinbuchel A."/>
        </authorList>
    </citation>
    <scope>NUCLEOTIDE SEQUENCE [LARGE SCALE GENOMIC DNA]</scope>
    <source>
        <strain evidence="4">SH22a</strain>
    </source>
</reference>
<organism evidence="4 5">
    <name type="scientific">Nocardia nova SH22a</name>
    <dbReference type="NCBI Taxonomy" id="1415166"/>
    <lineage>
        <taxon>Bacteria</taxon>
        <taxon>Bacillati</taxon>
        <taxon>Actinomycetota</taxon>
        <taxon>Actinomycetes</taxon>
        <taxon>Mycobacteriales</taxon>
        <taxon>Nocardiaceae</taxon>
        <taxon>Nocardia</taxon>
    </lineage>
</organism>
<accession>W5TF62</accession>
<dbReference type="Pfam" id="PF14361">
    <property type="entry name" value="RsbRD_N"/>
    <property type="match status" value="1"/>
</dbReference>
<evidence type="ECO:0000259" key="3">
    <source>
        <dbReference type="Pfam" id="PF14361"/>
    </source>
</evidence>
<feature type="domain" description="RsbT co-antagonist protein RsbRD N-terminal" evidence="3">
    <location>
        <begin position="21"/>
        <end position="141"/>
    </location>
</feature>
<feature type="domain" description="PucR C-terminal helix-turn-helix" evidence="2">
    <location>
        <begin position="320"/>
        <end position="377"/>
    </location>
</feature>
<dbReference type="InterPro" id="IPR042070">
    <property type="entry name" value="PucR_C-HTH_sf"/>
</dbReference>
<dbReference type="Gene3D" id="1.10.10.2840">
    <property type="entry name" value="PucR C-terminal helix-turn-helix domain"/>
    <property type="match status" value="1"/>
</dbReference>
<dbReference type="Pfam" id="PF13556">
    <property type="entry name" value="HTH_30"/>
    <property type="match status" value="1"/>
</dbReference>
<dbReference type="AlphaFoldDB" id="W5TF62"/>
<name>W5TF62_9NOCA</name>
<sequence length="389" mass="42300">MPQRQLDRLDRTTHPRPGSPYIDRPQADGHNLTRAIQECLELSICILAGQERPEHLQRLQHEAAGWARDGVPIDTILRLVHDGVRLAVDLVTHSTLQRIGVRGGRRHSVDSDVILDLLATITSTVAGAYARQQQVAAGHRPSVRALAKALVEGRPTSALTRHGGIEVADEYWVLALTVLPSPDALPRTGSGVPAVAPMARVQAELAGRFRGTALEILSPDGGTVLVPTMLAEEPGLDVLVADLTRTAGVPIAAAVTRGEITTIPAAADRAHELLDLATRLGMTGLHRFDDLALEYQLTRPGPGLDQLSALLDPLDDYPELLSTLRCFIANDQSRKRTASRLHLHPNSVDYRLKRIAQLTGLDVARATGLWYLRSALIARSHRRPIVRTS</sequence>
<dbReference type="KEGG" id="nno:NONO_c28680"/>
<dbReference type="OrthoDB" id="3190266at2"/>
<dbReference type="InterPro" id="IPR025751">
    <property type="entry name" value="RsbRD_N_dom"/>
</dbReference>
<dbReference type="PANTHER" id="PTHR33744:SF17">
    <property type="entry name" value="CONSERVED PROTEIN"/>
    <property type="match status" value="1"/>
</dbReference>
<dbReference type="EMBL" id="CP006850">
    <property type="protein sequence ID" value="AHH17658.1"/>
    <property type="molecule type" value="Genomic_DNA"/>
</dbReference>
<protein>
    <submittedName>
        <fullName evidence="4">Putative transcriptional regulator</fullName>
    </submittedName>
</protein>
<dbReference type="InterPro" id="IPR051448">
    <property type="entry name" value="CdaR-like_regulators"/>
</dbReference>
<feature type="compositionally biased region" description="Basic and acidic residues" evidence="1">
    <location>
        <begin position="1"/>
        <end position="13"/>
    </location>
</feature>
<keyword evidence="5" id="KW-1185">Reference proteome</keyword>
<dbReference type="eggNOG" id="COG3835">
    <property type="taxonomic scope" value="Bacteria"/>
</dbReference>
<evidence type="ECO:0000313" key="5">
    <source>
        <dbReference type="Proteomes" id="UP000019150"/>
    </source>
</evidence>
<evidence type="ECO:0000256" key="1">
    <source>
        <dbReference type="SAM" id="MobiDB-lite"/>
    </source>
</evidence>
<feature type="region of interest" description="Disordered" evidence="1">
    <location>
        <begin position="1"/>
        <end position="27"/>
    </location>
</feature>
<proteinExistence type="predicted"/>